<keyword evidence="2" id="KW-1185">Reference proteome</keyword>
<dbReference type="GO" id="GO:0032021">
    <property type="term" value="C:NELF complex"/>
    <property type="evidence" value="ECO:0007669"/>
    <property type="project" value="TreeGrafter"/>
</dbReference>
<dbReference type="AlphaFoldDB" id="A0A4P9ZYJ0"/>
<dbReference type="Proteomes" id="UP000268162">
    <property type="component" value="Unassembled WGS sequence"/>
</dbReference>
<dbReference type="OrthoDB" id="5548359at2759"/>
<dbReference type="STRING" id="215637.A0A4P9ZYJ0"/>
<gene>
    <name evidence="1" type="ORF">BJ085DRAFT_37727</name>
</gene>
<protein>
    <submittedName>
        <fullName evidence="1">Cofactor of BRCA1-domain-containing protein</fullName>
    </submittedName>
</protein>
<name>A0A4P9ZYJ0_9FUNG</name>
<dbReference type="Pfam" id="PF06209">
    <property type="entry name" value="COBRA1"/>
    <property type="match status" value="1"/>
</dbReference>
<accession>A0A4P9ZYJ0</accession>
<evidence type="ECO:0000313" key="1">
    <source>
        <dbReference type="EMBL" id="RKP38796.1"/>
    </source>
</evidence>
<dbReference type="EMBL" id="ML002329">
    <property type="protein sequence ID" value="RKP38796.1"/>
    <property type="molecule type" value="Genomic_DNA"/>
</dbReference>
<dbReference type="InterPro" id="IPR010405">
    <property type="entry name" value="COBRA1"/>
</dbReference>
<dbReference type="PANTHER" id="PTHR13503">
    <property type="entry name" value="NEGATIVE ELONGATION FACTOR COMPLEX MEMBER B"/>
    <property type="match status" value="1"/>
</dbReference>
<dbReference type="PANTHER" id="PTHR13503:SF3">
    <property type="entry name" value="NEGATIVE ELONGATION FACTOR B"/>
    <property type="match status" value="1"/>
</dbReference>
<sequence length="643" mass="72625">MDSQPPKYLLATDGRDHIKKALSVSDPKRVISDVQQKFGFHKPQVEAAYPILDTSGCSRRLVHTSCLDALKKAIMAKIEAGLTKEQFDKLLEQTLPYLHIPQLRDIPLRLLKSQPERITPDATQTIVSLPELFDVCPVEVKRYMWTTEPSLFHAFVTPLLEVYRNDPSLKTLGRELRPTDVPSIIQQRRNHPSVVTLAGAIHTNISLYNTVLGVLRQGFVQTGDKAYCNLRFDLLMKMHENDIREIYDKDPCYLLVWYLDACFRNQVMDERRVNDIKKFFNTVDQNGPVYGEIGMILYSDCVCQTFSLQLLSILIQDVANFVSPKADQNLIWAATMVKLGTRAKLMIETRDFKVHKIDKEIIQNFMVNLSQIIGANQARLKEVYQALSNALDHDVTGQFDYWSDEEAEEIMQESYRSQVNTVALIEEISKLVVTHEIALQIFGQYVLDRLLRLDLHALMQALPVFQVYLNNAVSSTSLSGSPPSTQAVDAFYQSYVSCIISEIRPLYAEILKHSRLHEVLITGFLIASVPQSRFAFLQVLRLCQFLQTRLLSAHSNLNDSLSAENRLDAFRLLAGWADAACTAATAAMHTPGAAVYTAEPDAELFAACQTLIQKSPAAAGAYQIVPRHFPRIKEFMDSVAPKN</sequence>
<evidence type="ECO:0000313" key="2">
    <source>
        <dbReference type="Proteomes" id="UP000268162"/>
    </source>
</evidence>
<organism evidence="1 2">
    <name type="scientific">Dimargaris cristalligena</name>
    <dbReference type="NCBI Taxonomy" id="215637"/>
    <lineage>
        <taxon>Eukaryota</taxon>
        <taxon>Fungi</taxon>
        <taxon>Fungi incertae sedis</taxon>
        <taxon>Zoopagomycota</taxon>
        <taxon>Kickxellomycotina</taxon>
        <taxon>Dimargaritomycetes</taxon>
        <taxon>Dimargaritales</taxon>
        <taxon>Dimargaritaceae</taxon>
        <taxon>Dimargaris</taxon>
    </lineage>
</organism>
<reference evidence="2" key="1">
    <citation type="journal article" date="2018" name="Nat. Microbiol.">
        <title>Leveraging single-cell genomics to expand the fungal tree of life.</title>
        <authorList>
            <person name="Ahrendt S.R."/>
            <person name="Quandt C.A."/>
            <person name="Ciobanu D."/>
            <person name="Clum A."/>
            <person name="Salamov A."/>
            <person name="Andreopoulos B."/>
            <person name="Cheng J.F."/>
            <person name="Woyke T."/>
            <person name="Pelin A."/>
            <person name="Henrissat B."/>
            <person name="Reynolds N.K."/>
            <person name="Benny G.L."/>
            <person name="Smith M.E."/>
            <person name="James T.Y."/>
            <person name="Grigoriev I.V."/>
        </authorList>
    </citation>
    <scope>NUCLEOTIDE SEQUENCE [LARGE SCALE GENOMIC DNA]</scope>
    <source>
        <strain evidence="2">RSA 468</strain>
    </source>
</reference>
<proteinExistence type="predicted"/>
<dbReference type="GO" id="GO:0034244">
    <property type="term" value="P:negative regulation of transcription elongation by RNA polymerase II"/>
    <property type="evidence" value="ECO:0007669"/>
    <property type="project" value="TreeGrafter"/>
</dbReference>